<comment type="caution">
    <text evidence="2">The sequence shown here is derived from an EMBL/GenBank/DDBJ whole genome shotgun (WGS) entry which is preliminary data.</text>
</comment>
<dbReference type="OrthoDB" id="2418275at2"/>
<name>A0A3E0B1I1_9STAP</name>
<dbReference type="EMBL" id="QUMW01000009">
    <property type="protein sequence ID" value="REG25833.1"/>
    <property type="molecule type" value="Genomic_DNA"/>
</dbReference>
<feature type="compositionally biased region" description="Acidic residues" evidence="1">
    <location>
        <begin position="67"/>
        <end position="77"/>
    </location>
</feature>
<reference evidence="2 3" key="1">
    <citation type="submission" date="2018-08" db="EMBL/GenBank/DDBJ databases">
        <title>Genomic Encyclopedia of Type Strains, Phase IV (KMG-IV): sequencing the most valuable type-strain genomes for metagenomic binning, comparative biology and taxonomic classification.</title>
        <authorList>
            <person name="Goeker M."/>
        </authorList>
    </citation>
    <scope>NUCLEOTIDE SEQUENCE [LARGE SCALE GENOMIC DNA]</scope>
    <source>
        <strain evidence="2 3">DSM 17274</strain>
    </source>
</reference>
<evidence type="ECO:0000256" key="1">
    <source>
        <dbReference type="SAM" id="MobiDB-lite"/>
    </source>
</evidence>
<keyword evidence="3" id="KW-1185">Reference proteome</keyword>
<dbReference type="AlphaFoldDB" id="A0A3E0B1I1"/>
<evidence type="ECO:0000313" key="3">
    <source>
        <dbReference type="Proteomes" id="UP000257076"/>
    </source>
</evidence>
<dbReference type="Proteomes" id="UP000257076">
    <property type="component" value="Unassembled WGS sequence"/>
</dbReference>
<evidence type="ECO:0000313" key="2">
    <source>
        <dbReference type="EMBL" id="REG25833.1"/>
    </source>
</evidence>
<accession>A0A3E0B1I1</accession>
<sequence>MTMKDFKTLTGLFVVMLSFGLLYSFNMVEPDYAENVRSHENTAFSENEDDETIEQEANGTVSASSIDEPEEAEDETAEEKRPANGFISSGTLTERVNYDVSSRN</sequence>
<protein>
    <submittedName>
        <fullName evidence="2">Uncharacterized protein</fullName>
    </submittedName>
</protein>
<feature type="compositionally biased region" description="Polar residues" evidence="1">
    <location>
        <begin position="86"/>
        <end position="104"/>
    </location>
</feature>
<proteinExistence type="predicted"/>
<dbReference type="RefSeq" id="WP_115884525.1">
    <property type="nucleotide sequence ID" value="NZ_CBCSHX010000001.1"/>
</dbReference>
<feature type="region of interest" description="Disordered" evidence="1">
    <location>
        <begin position="39"/>
        <end position="104"/>
    </location>
</feature>
<gene>
    <name evidence="2" type="ORF">DFR63_0879</name>
</gene>
<feature type="compositionally biased region" description="Polar residues" evidence="1">
    <location>
        <begin position="55"/>
        <end position="65"/>
    </location>
</feature>
<organism evidence="2 3">
    <name type="scientific">Jeotgalicoccus halotolerans</name>
    <dbReference type="NCBI Taxonomy" id="157227"/>
    <lineage>
        <taxon>Bacteria</taxon>
        <taxon>Bacillati</taxon>
        <taxon>Bacillota</taxon>
        <taxon>Bacilli</taxon>
        <taxon>Bacillales</taxon>
        <taxon>Staphylococcaceae</taxon>
        <taxon>Jeotgalicoccus</taxon>
    </lineage>
</organism>